<gene>
    <name evidence="8" type="ORF">HGMM_F51E10C41</name>
</gene>
<organism evidence="8">
    <name type="scientific">uncultured prokaryote</name>
    <dbReference type="NCBI Taxonomy" id="198431"/>
    <lineage>
        <taxon>unclassified sequences</taxon>
        <taxon>environmental samples</taxon>
    </lineage>
</organism>
<dbReference type="EC" id="2.1.1.113" evidence="2"/>
<dbReference type="InterPro" id="IPR017985">
    <property type="entry name" value="MeTrfase_CN4_CS"/>
</dbReference>
<evidence type="ECO:0000313" key="8">
    <source>
        <dbReference type="EMBL" id="BAL57629.1"/>
    </source>
</evidence>
<evidence type="ECO:0000256" key="6">
    <source>
        <dbReference type="ARBA" id="ARBA00022747"/>
    </source>
</evidence>
<dbReference type="SUPFAM" id="SSF53335">
    <property type="entry name" value="S-adenosyl-L-methionine-dependent methyltransferases"/>
    <property type="match status" value="2"/>
</dbReference>
<accession>H5SN93</accession>
<keyword evidence="6" id="KW-0680">Restriction system</keyword>
<evidence type="ECO:0000256" key="1">
    <source>
        <dbReference type="ARBA" id="ARBA00010203"/>
    </source>
</evidence>
<keyword evidence="5" id="KW-0949">S-adenosyl-L-methionine</keyword>
<dbReference type="InterPro" id="IPR029063">
    <property type="entry name" value="SAM-dependent_MTases_sf"/>
</dbReference>
<dbReference type="Gene3D" id="3.40.50.150">
    <property type="entry name" value="Vaccinia Virus protein VP39"/>
    <property type="match status" value="2"/>
</dbReference>
<dbReference type="AlphaFoldDB" id="H5SN93"/>
<comment type="catalytic activity">
    <reaction evidence="7">
        <text>a 2'-deoxycytidine in DNA + S-adenosyl-L-methionine = an N(4)-methyl-2'-deoxycytidine in DNA + S-adenosyl-L-homocysteine + H(+)</text>
        <dbReference type="Rhea" id="RHEA:16857"/>
        <dbReference type="Rhea" id="RHEA-COMP:11369"/>
        <dbReference type="Rhea" id="RHEA-COMP:13674"/>
        <dbReference type="ChEBI" id="CHEBI:15378"/>
        <dbReference type="ChEBI" id="CHEBI:57856"/>
        <dbReference type="ChEBI" id="CHEBI:59789"/>
        <dbReference type="ChEBI" id="CHEBI:85452"/>
        <dbReference type="ChEBI" id="CHEBI:137933"/>
        <dbReference type="EC" id="2.1.1.113"/>
    </reaction>
</comment>
<dbReference type="REBASE" id="416974">
    <property type="entry name" value="M.UprJFFORF41P"/>
</dbReference>
<evidence type="ECO:0000256" key="2">
    <source>
        <dbReference type="ARBA" id="ARBA00012185"/>
    </source>
</evidence>
<sequence length="442" mass="50766">MGQQLHLWAIEKVDHKQVLSASRMELERKYAPLLCERLDLGNYVSYTGNKQVPVLRLYRYKEAFAYPFVQEMLRNLSLSEKDFILDPFCGLGTTVFTAGLHRIPSWGVDKLPVAVFVASTLPLLLKMEPGQLREAFEQLQASVESQSPAPVADDVAIMKVAFPPENLLLLRRWKASIERLGSPLREVMMLLLLSILEACSYTSKDGQFLRLRREKPVAHPTEALRRKVQEAERDILFARQLGWHRCWQQPVITLGDARQLPLLPMKGLPNVIITSPPYVNRYDYTRSYSLELCFAFVRNFEELKALRFSVLRSHIEAKVSPDEIPSHPTVVEVLLTLKQRCDRLNNPRIPAMIAGYFVDMERVIQEWARVLAPEARVVMVVDNVRFEGEMLPVDLILCDMAEQAGFGTEAIWVARYKGNSAQQMGRYGRVPVRESILFWRKR</sequence>
<dbReference type="EMBL" id="AP011780">
    <property type="protein sequence ID" value="BAL57629.1"/>
    <property type="molecule type" value="Genomic_DNA"/>
</dbReference>
<protein>
    <recommendedName>
        <fullName evidence="2">site-specific DNA-methyltransferase (cytosine-N(4)-specific)</fullName>
        <ecNumber evidence="2">2.1.1.113</ecNumber>
    </recommendedName>
</protein>
<dbReference type="PROSITE" id="PS00093">
    <property type="entry name" value="N4_MTASE"/>
    <property type="match status" value="1"/>
</dbReference>
<evidence type="ECO:0000256" key="4">
    <source>
        <dbReference type="ARBA" id="ARBA00022679"/>
    </source>
</evidence>
<dbReference type="GO" id="GO:0003677">
    <property type="term" value="F:DNA binding"/>
    <property type="evidence" value="ECO:0007669"/>
    <property type="project" value="InterPro"/>
</dbReference>
<dbReference type="GO" id="GO:0032259">
    <property type="term" value="P:methylation"/>
    <property type="evidence" value="ECO:0007669"/>
    <property type="project" value="UniProtKB-KW"/>
</dbReference>
<comment type="similarity">
    <text evidence="1">Belongs to the N(4)/N(6)-methyltransferase family. N(4) subfamily.</text>
</comment>
<proteinExistence type="inferred from homology"/>
<dbReference type="GO" id="GO:0015667">
    <property type="term" value="F:site-specific DNA-methyltransferase (cytosine-N4-specific) activity"/>
    <property type="evidence" value="ECO:0007669"/>
    <property type="project" value="UniProtKB-EC"/>
</dbReference>
<keyword evidence="4 8" id="KW-0808">Transferase</keyword>
<evidence type="ECO:0000256" key="3">
    <source>
        <dbReference type="ARBA" id="ARBA00022603"/>
    </source>
</evidence>
<reference evidence="8" key="2">
    <citation type="journal article" date="2012" name="PLoS ONE">
        <title>A Deeply Branching Thermophilic Bacterium with an Ancient Acetyl-CoA Pathway Dominates a Subsurface Ecosystem.</title>
        <authorList>
            <person name="Takami H."/>
            <person name="Noguchi H."/>
            <person name="Takaki Y."/>
            <person name="Uchiyama I."/>
            <person name="Toyoda A."/>
            <person name="Nishi S."/>
            <person name="Chee G.-J."/>
            <person name="Arai W."/>
            <person name="Nunoura T."/>
            <person name="Itoh T."/>
            <person name="Hattori M."/>
            <person name="Takai K."/>
        </authorList>
    </citation>
    <scope>NUCLEOTIDE SEQUENCE</scope>
</reference>
<reference evidence="8" key="1">
    <citation type="journal article" date="2005" name="Environ. Microbiol.">
        <title>Genetic and functional properties of uncultivated thermophilic crenarchaeotes from a subsurface gold mine as revealed by analysis of genome fragments.</title>
        <authorList>
            <person name="Nunoura T."/>
            <person name="Hirayama H."/>
            <person name="Takami H."/>
            <person name="Oida H."/>
            <person name="Nishi S."/>
            <person name="Shimamura S."/>
            <person name="Suzuki Y."/>
            <person name="Inagaki F."/>
            <person name="Takai K."/>
            <person name="Nealson K.H."/>
            <person name="Horikoshi K."/>
        </authorList>
    </citation>
    <scope>NUCLEOTIDE SEQUENCE</scope>
</reference>
<dbReference type="GO" id="GO:0009307">
    <property type="term" value="P:DNA restriction-modification system"/>
    <property type="evidence" value="ECO:0007669"/>
    <property type="project" value="UniProtKB-KW"/>
</dbReference>
<evidence type="ECO:0000256" key="7">
    <source>
        <dbReference type="ARBA" id="ARBA00049120"/>
    </source>
</evidence>
<name>H5SN93_9ZZZZ</name>
<evidence type="ECO:0000256" key="5">
    <source>
        <dbReference type="ARBA" id="ARBA00022691"/>
    </source>
</evidence>
<keyword evidence="3 8" id="KW-0489">Methyltransferase</keyword>